<sequence length="112" mass="12167">MRVVRNPWNVMARLSKVVGGNGTSGNPVAPESSCSRCFYGLMERGLMGSDGKMGVDVKKSEGDLGIRKWGFLSVSRMFRGARDAVISACQECAPKVCREAFMTTEMSLGRPN</sequence>
<evidence type="ECO:0000313" key="2">
    <source>
        <dbReference type="Proteomes" id="UP000233551"/>
    </source>
</evidence>
<proteinExistence type="predicted"/>
<evidence type="ECO:0000313" key="1">
    <source>
        <dbReference type="EMBL" id="PKI68461.1"/>
    </source>
</evidence>
<comment type="caution">
    <text evidence="1">The sequence shown here is derived from an EMBL/GenBank/DDBJ whole genome shotgun (WGS) entry which is preliminary data.</text>
</comment>
<dbReference type="Proteomes" id="UP000233551">
    <property type="component" value="Unassembled WGS sequence"/>
</dbReference>
<name>A0A2I0KJ05_PUNGR</name>
<dbReference type="AlphaFoldDB" id="A0A2I0KJ05"/>
<organism evidence="1 2">
    <name type="scientific">Punica granatum</name>
    <name type="common">Pomegranate</name>
    <dbReference type="NCBI Taxonomy" id="22663"/>
    <lineage>
        <taxon>Eukaryota</taxon>
        <taxon>Viridiplantae</taxon>
        <taxon>Streptophyta</taxon>
        <taxon>Embryophyta</taxon>
        <taxon>Tracheophyta</taxon>
        <taxon>Spermatophyta</taxon>
        <taxon>Magnoliopsida</taxon>
        <taxon>eudicotyledons</taxon>
        <taxon>Gunneridae</taxon>
        <taxon>Pentapetalae</taxon>
        <taxon>rosids</taxon>
        <taxon>malvids</taxon>
        <taxon>Myrtales</taxon>
        <taxon>Lythraceae</taxon>
        <taxon>Punica</taxon>
    </lineage>
</organism>
<dbReference type="EMBL" id="PGOL01000554">
    <property type="protein sequence ID" value="PKI68461.1"/>
    <property type="molecule type" value="Genomic_DNA"/>
</dbReference>
<accession>A0A2I0KJ05</accession>
<gene>
    <name evidence="1" type="ORF">CRG98_011150</name>
</gene>
<reference evidence="1 2" key="1">
    <citation type="submission" date="2017-11" db="EMBL/GenBank/DDBJ databases">
        <title>De-novo sequencing of pomegranate (Punica granatum L.) genome.</title>
        <authorList>
            <person name="Akparov Z."/>
            <person name="Amiraslanov A."/>
            <person name="Hajiyeva S."/>
            <person name="Abbasov M."/>
            <person name="Kaur K."/>
            <person name="Hamwieh A."/>
            <person name="Solovyev V."/>
            <person name="Salamov A."/>
            <person name="Braich B."/>
            <person name="Kosarev P."/>
            <person name="Mahmoud A."/>
            <person name="Hajiyev E."/>
            <person name="Babayeva S."/>
            <person name="Izzatullayeva V."/>
            <person name="Mammadov A."/>
            <person name="Mammadov A."/>
            <person name="Sharifova S."/>
            <person name="Ojaghi J."/>
            <person name="Eynullazada K."/>
            <person name="Bayramov B."/>
            <person name="Abdulazimova A."/>
            <person name="Shahmuradov I."/>
        </authorList>
    </citation>
    <scope>NUCLEOTIDE SEQUENCE [LARGE SCALE GENOMIC DNA]</scope>
    <source>
        <strain evidence="2">cv. AG2017</strain>
        <tissue evidence="1">Leaf</tissue>
    </source>
</reference>
<protein>
    <submittedName>
        <fullName evidence="1">Uncharacterized protein</fullName>
    </submittedName>
</protein>
<keyword evidence="2" id="KW-1185">Reference proteome</keyword>